<dbReference type="InterPro" id="IPR024071">
    <property type="entry name" value="S-Me-THD_C_sf"/>
</dbReference>
<evidence type="ECO:0008006" key="5">
    <source>
        <dbReference type="Google" id="ProtNLM"/>
    </source>
</evidence>
<dbReference type="InterPro" id="IPR010318">
    <property type="entry name" value="S-Me-THD_N"/>
</dbReference>
<dbReference type="Proteomes" id="UP001205311">
    <property type="component" value="Unassembled WGS sequence"/>
</dbReference>
<dbReference type="InterPro" id="IPR027479">
    <property type="entry name" value="S-Me-THD_N_sf"/>
</dbReference>
<dbReference type="Gene3D" id="3.40.1610.10">
    <property type="entry name" value="CV3147-like domain"/>
    <property type="match status" value="1"/>
</dbReference>
<protein>
    <recommendedName>
        <fullName evidence="5">DUF917 domain-containing protein</fullName>
    </recommendedName>
</protein>
<comment type="caution">
    <text evidence="3">The sequence shown here is derived from an EMBL/GenBank/DDBJ whole genome shotgun (WGS) entry which is preliminary data.</text>
</comment>
<feature type="domain" description="S-Me-THD N-terminal" evidence="1">
    <location>
        <begin position="12"/>
        <end position="168"/>
    </location>
</feature>
<reference evidence="3 4" key="1">
    <citation type="submission" date="2022-06" db="EMBL/GenBank/DDBJ databases">
        <title>Genomic Encyclopedia of Archaeal and Bacterial Type Strains, Phase II (KMG-II): from individual species to whole genera.</title>
        <authorList>
            <person name="Goeker M."/>
        </authorList>
    </citation>
    <scope>NUCLEOTIDE SEQUENCE [LARGE SCALE GENOMIC DNA]</scope>
    <source>
        <strain evidence="3 4">DSM 40477</strain>
    </source>
</reference>
<gene>
    <name evidence="3" type="ORF">LX15_003523</name>
</gene>
<evidence type="ECO:0000259" key="1">
    <source>
        <dbReference type="Pfam" id="PF06032"/>
    </source>
</evidence>
<organism evidence="3 4">
    <name type="scientific">Streptoalloteichus tenebrarius (strain ATCC 17920 / DSM 40477 / JCM 4838 / CBS 697.72 / NBRC 16177 / NCIMB 11028 / NRRL B-12390 / A12253. 1 / ISP 5477)</name>
    <name type="common">Streptomyces tenebrarius</name>
    <dbReference type="NCBI Taxonomy" id="1933"/>
    <lineage>
        <taxon>Bacteria</taxon>
        <taxon>Bacillati</taxon>
        <taxon>Actinomycetota</taxon>
        <taxon>Actinomycetes</taxon>
        <taxon>Pseudonocardiales</taxon>
        <taxon>Pseudonocardiaceae</taxon>
        <taxon>Streptoalloteichus</taxon>
    </lineage>
</organism>
<keyword evidence="4" id="KW-1185">Reference proteome</keyword>
<dbReference type="RefSeq" id="WP_253670699.1">
    <property type="nucleotide sequence ID" value="NZ_JAMTCP010000020.1"/>
</dbReference>
<accession>A0ABT1HWC2</accession>
<dbReference type="SUPFAM" id="SSF160991">
    <property type="entry name" value="CV3147-like"/>
    <property type="match status" value="1"/>
</dbReference>
<feature type="domain" description="S-Me-THD-like C-terminal" evidence="2">
    <location>
        <begin position="171"/>
        <end position="356"/>
    </location>
</feature>
<proteinExistence type="predicted"/>
<sequence>MATTKVSFVDVEDLPDIAAGAAILGTGGGGDPHIGRLLAAAALRRHGPVRLVGLDDLPSDAVVLPVSLMGAPTVMVEKPPSVDQVALVVDTLAGYLGRAVTHIACAEAGGVNSLIPFVAAARLDVPLVDADMMGRAFPELQMVLPSLYGVPTTPMVIADEKGNRAVLDTVDNHWAERLARSATIDMGCTAVIATCPMTGQQAGESLVPGTLTLCRELGRLLRTSKAEHRDPVDGVVTRLRGGRLFSGKVVDVARRTVTGFARGEARLSGTDEHAGGELVLRFQNEHLIAEVDGVVRASVPDLLCTLDTETGTAVTTEALRYGQRLTVIVAPADPRWHTPGGIELAGPRYFGYDMDPVRFGEEP</sequence>
<dbReference type="EMBL" id="JAMTCP010000020">
    <property type="protein sequence ID" value="MCP2259814.1"/>
    <property type="molecule type" value="Genomic_DNA"/>
</dbReference>
<dbReference type="Gene3D" id="2.40.390.10">
    <property type="entry name" value="CV3147-like"/>
    <property type="match status" value="1"/>
</dbReference>
<dbReference type="Pfam" id="PF06032">
    <property type="entry name" value="S-Me-THD_N"/>
    <property type="match status" value="1"/>
</dbReference>
<evidence type="ECO:0000259" key="2">
    <source>
        <dbReference type="Pfam" id="PF20906"/>
    </source>
</evidence>
<dbReference type="Pfam" id="PF20906">
    <property type="entry name" value="S-Me-THD_C"/>
    <property type="match status" value="1"/>
</dbReference>
<name>A0ABT1HWC2_STRSD</name>
<dbReference type="InterPro" id="IPR048350">
    <property type="entry name" value="S-Me-THD-like_C"/>
</dbReference>
<evidence type="ECO:0000313" key="4">
    <source>
        <dbReference type="Proteomes" id="UP001205311"/>
    </source>
</evidence>
<evidence type="ECO:0000313" key="3">
    <source>
        <dbReference type="EMBL" id="MCP2259814.1"/>
    </source>
</evidence>